<evidence type="ECO:0000256" key="10">
    <source>
        <dbReference type="ARBA" id="ARBA00023316"/>
    </source>
</evidence>
<comment type="function">
    <text evidence="12">Specific in hydrolyzing the terminal glycosidic bond of polygalacturonic acid and oligogalacturonates.</text>
</comment>
<comment type="caution">
    <text evidence="17">The sequence shown here is derived from an EMBL/GenBank/DDBJ whole genome shotgun (WGS) entry which is preliminary data.</text>
</comment>
<keyword evidence="3" id="KW-0964">Secreted</keyword>
<keyword evidence="7" id="KW-0325">Glycoprotein</keyword>
<evidence type="ECO:0000313" key="18">
    <source>
        <dbReference type="Proteomes" id="UP000054988"/>
    </source>
</evidence>
<evidence type="ECO:0000256" key="15">
    <source>
        <dbReference type="RuleBase" id="RU361169"/>
    </source>
</evidence>
<evidence type="ECO:0000256" key="9">
    <source>
        <dbReference type="ARBA" id="ARBA00023295"/>
    </source>
</evidence>
<keyword evidence="6" id="KW-1015">Disulfide bond</keyword>
<evidence type="ECO:0000256" key="5">
    <source>
        <dbReference type="ARBA" id="ARBA00022801"/>
    </source>
</evidence>
<dbReference type="GO" id="GO:0004650">
    <property type="term" value="F:polygalacturonase activity"/>
    <property type="evidence" value="ECO:0007669"/>
    <property type="project" value="InterPro"/>
</dbReference>
<dbReference type="GO" id="GO:0005576">
    <property type="term" value="C:extracellular region"/>
    <property type="evidence" value="ECO:0007669"/>
    <property type="project" value="UniProtKB-SubCell"/>
</dbReference>
<comment type="similarity">
    <text evidence="2 15">Belongs to the glycosyl hydrolase 28 family.</text>
</comment>
<reference evidence="17 18" key="1">
    <citation type="submission" date="2015-12" db="EMBL/GenBank/DDBJ databases">
        <title>Draft genome sequence of Moniliophthora roreri, the causal agent of frosty pod rot of cacao.</title>
        <authorList>
            <person name="Aime M.C."/>
            <person name="Diaz-Valderrama J.R."/>
            <person name="Kijpornyongpan T."/>
            <person name="Phillips-Mora W."/>
        </authorList>
    </citation>
    <scope>NUCLEOTIDE SEQUENCE [LARGE SCALE GENOMIC DNA]</scope>
    <source>
        <strain evidence="17 18">MCA 2952</strain>
    </source>
</reference>
<dbReference type="EMBL" id="LATX01002402">
    <property type="protein sequence ID" value="KTB29937.1"/>
    <property type="molecule type" value="Genomic_DNA"/>
</dbReference>
<evidence type="ECO:0000256" key="13">
    <source>
        <dbReference type="ARBA" id="ARBA00038933"/>
    </source>
</evidence>
<evidence type="ECO:0000256" key="6">
    <source>
        <dbReference type="ARBA" id="ARBA00023157"/>
    </source>
</evidence>
<dbReference type="GO" id="GO:0000272">
    <property type="term" value="P:polysaccharide catabolic process"/>
    <property type="evidence" value="ECO:0007669"/>
    <property type="project" value="UniProtKB-KW"/>
</dbReference>
<keyword evidence="9 15" id="KW-0326">Glycosidase</keyword>
<dbReference type="PANTHER" id="PTHR31736">
    <property type="match status" value="1"/>
</dbReference>
<dbReference type="EC" id="3.2.1.67" evidence="13"/>
<evidence type="ECO:0000256" key="1">
    <source>
        <dbReference type="ARBA" id="ARBA00004613"/>
    </source>
</evidence>
<dbReference type="InterPro" id="IPR011050">
    <property type="entry name" value="Pectin_lyase_fold/virulence"/>
</dbReference>
<dbReference type="GO" id="GO:0047911">
    <property type="term" value="F:galacturan 1,4-alpha-galacturonidase activity"/>
    <property type="evidence" value="ECO:0007669"/>
    <property type="project" value="UniProtKB-EC"/>
</dbReference>
<dbReference type="InterPro" id="IPR012334">
    <property type="entry name" value="Pectin_lyas_fold"/>
</dbReference>
<dbReference type="Pfam" id="PF00295">
    <property type="entry name" value="Glyco_hydro_28"/>
    <property type="match status" value="2"/>
</dbReference>
<comment type="subcellular location">
    <subcellularLocation>
        <location evidence="1">Secreted</location>
    </subcellularLocation>
</comment>
<evidence type="ECO:0000256" key="11">
    <source>
        <dbReference type="ARBA" id="ARBA00023326"/>
    </source>
</evidence>
<evidence type="ECO:0000256" key="16">
    <source>
        <dbReference type="SAM" id="SignalP"/>
    </source>
</evidence>
<keyword evidence="4 16" id="KW-0732">Signal</keyword>
<protein>
    <recommendedName>
        <fullName evidence="13">galacturonan 1,4-alpha-galacturonidase</fullName>
        <ecNumber evidence="13">3.2.1.67</ecNumber>
    </recommendedName>
</protein>
<keyword evidence="8" id="KW-0119">Carbohydrate metabolism</keyword>
<accession>A0A0W0F107</accession>
<organism evidence="17 18">
    <name type="scientific">Moniliophthora roreri</name>
    <name type="common">Frosty pod rot fungus</name>
    <name type="synonym">Monilia roreri</name>
    <dbReference type="NCBI Taxonomy" id="221103"/>
    <lineage>
        <taxon>Eukaryota</taxon>
        <taxon>Fungi</taxon>
        <taxon>Dikarya</taxon>
        <taxon>Basidiomycota</taxon>
        <taxon>Agaricomycotina</taxon>
        <taxon>Agaricomycetes</taxon>
        <taxon>Agaricomycetidae</taxon>
        <taxon>Agaricales</taxon>
        <taxon>Marasmiineae</taxon>
        <taxon>Marasmiaceae</taxon>
        <taxon>Moniliophthora</taxon>
    </lineage>
</organism>
<keyword evidence="10" id="KW-0961">Cell wall biogenesis/degradation</keyword>
<sequence length="457" mass="49813">MLILDKWLVCAAIWSAIPSFAAKVEDRDQRPGSAFESNCVLTPLGDGFDDTDQVEAAIAKCGQSGLTTFEPGTYNITRKMTWELRDAQVDLRGVLKFKPDIEYWLNAENTYRVVFIQSQASWFVVTGNNFVIDGHSEGGLDGNGQIWWSYFANRTRQDGDGRPISLTINNATNGIVRDFRIEAQPFWCNTVSHSKNITYDGMLCNATNQDPLYAGKNIVPNTDGINTYRSDEVTMLNWDITCGDDCLAIKGNSSNVVARNIMCRGGNGIAIGSLGQYSNLSDLVENVLLENATVSIVSLAVLVFLSTAIYRQLRRIDSNIQPNMGSGVYFKSWTGSVNGAPPTGGGGGGGFVRNLTARDVVLDRVNNPLHLYQTNGGHSGDLPSQLMFSDLRFENWTGTALTNKIVDIECSSAVGCSDIQFSNFEVTGPANQLPRYICRNVSGLSGLEAPCNETGQA</sequence>
<feature type="signal peptide" evidence="16">
    <location>
        <begin position="1"/>
        <end position="22"/>
    </location>
</feature>
<proteinExistence type="inferred from homology"/>
<name>A0A0W0F107_MONRR</name>
<gene>
    <name evidence="17" type="ORF">WG66_17431</name>
</gene>
<evidence type="ECO:0000256" key="3">
    <source>
        <dbReference type="ARBA" id="ARBA00022525"/>
    </source>
</evidence>
<dbReference type="AlphaFoldDB" id="A0A0W0F107"/>
<dbReference type="InterPro" id="IPR000743">
    <property type="entry name" value="Glyco_hydro_28"/>
</dbReference>
<dbReference type="PANTHER" id="PTHR31736:SF12">
    <property type="entry name" value="EXO-POLYGALACTURONASE, PUTATIVE-RELATED"/>
    <property type="match status" value="1"/>
</dbReference>
<evidence type="ECO:0000313" key="17">
    <source>
        <dbReference type="EMBL" id="KTB29937.1"/>
    </source>
</evidence>
<feature type="chain" id="PRO_5006901348" description="galacturonan 1,4-alpha-galacturonidase" evidence="16">
    <location>
        <begin position="23"/>
        <end position="457"/>
    </location>
</feature>
<evidence type="ECO:0000256" key="14">
    <source>
        <dbReference type="ARBA" id="ARBA00048766"/>
    </source>
</evidence>
<dbReference type="GO" id="GO:0071555">
    <property type="term" value="P:cell wall organization"/>
    <property type="evidence" value="ECO:0007669"/>
    <property type="project" value="UniProtKB-KW"/>
</dbReference>
<keyword evidence="5 15" id="KW-0378">Hydrolase</keyword>
<dbReference type="SUPFAM" id="SSF51126">
    <property type="entry name" value="Pectin lyase-like"/>
    <property type="match status" value="1"/>
</dbReference>
<evidence type="ECO:0000256" key="7">
    <source>
        <dbReference type="ARBA" id="ARBA00023180"/>
    </source>
</evidence>
<evidence type="ECO:0000256" key="12">
    <source>
        <dbReference type="ARBA" id="ARBA00037312"/>
    </source>
</evidence>
<dbReference type="Proteomes" id="UP000054988">
    <property type="component" value="Unassembled WGS sequence"/>
</dbReference>
<evidence type="ECO:0000256" key="2">
    <source>
        <dbReference type="ARBA" id="ARBA00008834"/>
    </source>
</evidence>
<keyword evidence="11" id="KW-0624">Polysaccharide degradation</keyword>
<dbReference type="eggNOG" id="ENOG502SI10">
    <property type="taxonomic scope" value="Eukaryota"/>
</dbReference>
<comment type="catalytic activity">
    <reaction evidence="14">
        <text>[(1-&gt;4)-alpha-D-galacturonosyl](n) + H2O = alpha-D-galacturonate + [(1-&gt;4)-alpha-D-galacturonosyl](n-1)</text>
        <dbReference type="Rhea" id="RHEA:14117"/>
        <dbReference type="Rhea" id="RHEA-COMP:14570"/>
        <dbReference type="Rhea" id="RHEA-COMP:14572"/>
        <dbReference type="ChEBI" id="CHEBI:15377"/>
        <dbReference type="ChEBI" id="CHEBI:58658"/>
        <dbReference type="ChEBI" id="CHEBI:140523"/>
        <dbReference type="EC" id="3.2.1.67"/>
    </reaction>
</comment>
<evidence type="ECO:0000256" key="4">
    <source>
        <dbReference type="ARBA" id="ARBA00022729"/>
    </source>
</evidence>
<evidence type="ECO:0000256" key="8">
    <source>
        <dbReference type="ARBA" id="ARBA00023277"/>
    </source>
</evidence>
<dbReference type="Gene3D" id="2.160.20.10">
    <property type="entry name" value="Single-stranded right-handed beta-helix, Pectin lyase-like"/>
    <property type="match status" value="1"/>
</dbReference>